<evidence type="ECO:0000256" key="1">
    <source>
        <dbReference type="ARBA" id="ARBA00000312"/>
    </source>
</evidence>
<dbReference type="UniPathway" id="UPA00148">
    <property type="reaction ID" value="UER00236"/>
</dbReference>
<evidence type="ECO:0000256" key="14">
    <source>
        <dbReference type="ARBA" id="ARBA00022840"/>
    </source>
</evidence>
<comment type="catalytic activity">
    <reaction evidence="3">
        <text>adenosylcob(III)inamide + GTP = adenosylcob(III)inamide phosphate + GDP + H(+)</text>
        <dbReference type="Rhea" id="RHEA:15765"/>
        <dbReference type="ChEBI" id="CHEBI:2480"/>
        <dbReference type="ChEBI" id="CHEBI:15378"/>
        <dbReference type="ChEBI" id="CHEBI:37565"/>
        <dbReference type="ChEBI" id="CHEBI:58189"/>
        <dbReference type="ChEBI" id="CHEBI:58502"/>
        <dbReference type="EC" id="2.7.1.156"/>
    </reaction>
</comment>
<evidence type="ECO:0000256" key="10">
    <source>
        <dbReference type="ARBA" id="ARBA00022573"/>
    </source>
</evidence>
<dbReference type="AlphaFoldDB" id="A0A2U3D8K5"/>
<dbReference type="RefSeq" id="WP_181362956.1">
    <property type="nucleotide sequence ID" value="NZ_MPDK01000010.1"/>
</dbReference>
<evidence type="ECO:0000256" key="19">
    <source>
        <dbReference type="PIRSR" id="PIRSR006135-2"/>
    </source>
</evidence>
<keyword evidence="15 19" id="KW-0342">GTP-binding</keyword>
<gene>
    <name evidence="20" type="ORF">BM613_07365</name>
</gene>
<dbReference type="Pfam" id="PF02283">
    <property type="entry name" value="CobU"/>
    <property type="match status" value="1"/>
</dbReference>
<dbReference type="CDD" id="cd00544">
    <property type="entry name" value="CobU"/>
    <property type="match status" value="1"/>
</dbReference>
<evidence type="ECO:0000256" key="11">
    <source>
        <dbReference type="ARBA" id="ARBA00022679"/>
    </source>
</evidence>
<evidence type="ECO:0000256" key="16">
    <source>
        <dbReference type="ARBA" id="ARBA00029570"/>
    </source>
</evidence>
<dbReference type="EC" id="2.7.1.156" evidence="8"/>
<comment type="catalytic activity">
    <reaction evidence="1">
        <text>adenosylcob(III)inamide + ATP = adenosylcob(III)inamide phosphate + ADP + H(+)</text>
        <dbReference type="Rhea" id="RHEA:15769"/>
        <dbReference type="ChEBI" id="CHEBI:2480"/>
        <dbReference type="ChEBI" id="CHEBI:15378"/>
        <dbReference type="ChEBI" id="CHEBI:30616"/>
        <dbReference type="ChEBI" id="CHEBI:58502"/>
        <dbReference type="ChEBI" id="CHEBI:456216"/>
        <dbReference type="EC" id="2.7.1.156"/>
    </reaction>
</comment>
<dbReference type="GO" id="GO:0005524">
    <property type="term" value="F:ATP binding"/>
    <property type="evidence" value="ECO:0007669"/>
    <property type="project" value="UniProtKB-KW"/>
</dbReference>
<dbReference type="GO" id="GO:0043752">
    <property type="term" value="F:adenosylcobinamide kinase activity"/>
    <property type="evidence" value="ECO:0007669"/>
    <property type="project" value="UniProtKB-EC"/>
</dbReference>
<evidence type="ECO:0000256" key="18">
    <source>
        <dbReference type="PIRSR" id="PIRSR006135-1"/>
    </source>
</evidence>
<protein>
    <recommendedName>
        <fullName evidence="16">Adenosylcobinamide kinase</fullName>
        <ecNumber evidence="8">2.7.1.156</ecNumber>
        <ecNumber evidence="9">2.7.7.62</ecNumber>
    </recommendedName>
    <alternativeName>
        <fullName evidence="17">Adenosylcobinamide-phosphate guanylyltransferase</fullName>
    </alternativeName>
</protein>
<evidence type="ECO:0000256" key="6">
    <source>
        <dbReference type="ARBA" id="ARBA00005159"/>
    </source>
</evidence>
<comment type="function">
    <text evidence="4">Catalyzes ATP-dependent phosphorylation of adenosylcobinamide and addition of GMP to adenosylcobinamide phosphate.</text>
</comment>
<comment type="caution">
    <text evidence="20">The sequence shown here is derived from an EMBL/GenBank/DDBJ whole genome shotgun (WGS) entry which is preliminary data.</text>
</comment>
<accession>A0A2U3D8K5</accession>
<comment type="pathway">
    <text evidence="5">Cofactor biosynthesis; adenosylcobalamin biosynthesis; adenosylcobalamin from cob(II)yrinate a,c-diamide: step 6/7.</text>
</comment>
<dbReference type="Gene3D" id="3.40.50.300">
    <property type="entry name" value="P-loop containing nucleotide triphosphate hydrolases"/>
    <property type="match status" value="1"/>
</dbReference>
<keyword evidence="14" id="KW-0067">ATP-binding</keyword>
<dbReference type="PANTHER" id="PTHR34848:SF1">
    <property type="entry name" value="BIFUNCTIONAL ADENOSYLCOBALAMIN BIOSYNTHESIS PROTEIN COBU"/>
    <property type="match status" value="1"/>
</dbReference>
<feature type="binding site" evidence="19">
    <location>
        <position position="86"/>
    </location>
    <ligand>
        <name>GTP</name>
        <dbReference type="ChEBI" id="CHEBI:37565"/>
    </ligand>
</feature>
<dbReference type="PANTHER" id="PTHR34848">
    <property type="match status" value="1"/>
</dbReference>
<keyword evidence="12 19" id="KW-0547">Nucleotide-binding</keyword>
<evidence type="ECO:0000256" key="9">
    <source>
        <dbReference type="ARBA" id="ARBA00012523"/>
    </source>
</evidence>
<evidence type="ECO:0000256" key="15">
    <source>
        <dbReference type="ARBA" id="ARBA00023134"/>
    </source>
</evidence>
<evidence type="ECO:0000256" key="7">
    <source>
        <dbReference type="ARBA" id="ARBA00007490"/>
    </source>
</evidence>
<dbReference type="GO" id="GO:0009236">
    <property type="term" value="P:cobalamin biosynthetic process"/>
    <property type="evidence" value="ECO:0007669"/>
    <property type="project" value="UniProtKB-UniPathway"/>
</dbReference>
<keyword evidence="21" id="KW-1185">Reference proteome</keyword>
<evidence type="ECO:0000256" key="3">
    <source>
        <dbReference type="ARBA" id="ARBA00001522"/>
    </source>
</evidence>
<dbReference type="Proteomes" id="UP000245380">
    <property type="component" value="Unassembled WGS sequence"/>
</dbReference>
<feature type="binding site" evidence="19">
    <location>
        <position position="63"/>
    </location>
    <ligand>
        <name>GTP</name>
        <dbReference type="ChEBI" id="CHEBI:37565"/>
    </ligand>
</feature>
<dbReference type="PIRSF" id="PIRSF006135">
    <property type="entry name" value="CobU"/>
    <property type="match status" value="1"/>
</dbReference>
<evidence type="ECO:0000256" key="8">
    <source>
        <dbReference type="ARBA" id="ARBA00012016"/>
    </source>
</evidence>
<evidence type="ECO:0000313" key="20">
    <source>
        <dbReference type="EMBL" id="PWI57607.1"/>
    </source>
</evidence>
<evidence type="ECO:0000256" key="5">
    <source>
        <dbReference type="ARBA" id="ARBA00004692"/>
    </source>
</evidence>
<dbReference type="SUPFAM" id="SSF52540">
    <property type="entry name" value="P-loop containing nucleoside triphosphate hydrolases"/>
    <property type="match status" value="1"/>
</dbReference>
<dbReference type="GO" id="GO:0005525">
    <property type="term" value="F:GTP binding"/>
    <property type="evidence" value="ECO:0007669"/>
    <property type="project" value="UniProtKB-KW"/>
</dbReference>
<evidence type="ECO:0000256" key="17">
    <source>
        <dbReference type="ARBA" id="ARBA00030571"/>
    </source>
</evidence>
<keyword evidence="10" id="KW-0169">Cobalamin biosynthesis</keyword>
<reference evidence="20 21" key="1">
    <citation type="submission" date="2016-11" db="EMBL/GenBank/DDBJ databases">
        <title>Comparative genomics of Acidibacillus ferroxidans species.</title>
        <authorList>
            <person name="Oliveira G."/>
            <person name="Nunes G."/>
            <person name="Oliveira R."/>
            <person name="Araujo F."/>
            <person name="Salim A."/>
            <person name="Scholte L."/>
            <person name="Morais D."/>
            <person name="Nancucheo I."/>
            <person name="Johnson D.B."/>
            <person name="Grail B."/>
            <person name="Bittencourt J."/>
            <person name="Valadares R."/>
        </authorList>
    </citation>
    <scope>NUCLEOTIDE SEQUENCE [LARGE SCALE GENOMIC DNA]</scope>
    <source>
        <strain evidence="20 21">Y002</strain>
    </source>
</reference>
<evidence type="ECO:0000256" key="4">
    <source>
        <dbReference type="ARBA" id="ARBA00003889"/>
    </source>
</evidence>
<organism evidence="20 21">
    <name type="scientific">Sulfoacidibacillus thermotolerans</name>
    <name type="common">Acidibacillus sulfuroxidans</name>
    <dbReference type="NCBI Taxonomy" id="1765684"/>
    <lineage>
        <taxon>Bacteria</taxon>
        <taxon>Bacillati</taxon>
        <taxon>Bacillota</taxon>
        <taxon>Bacilli</taxon>
        <taxon>Bacillales</taxon>
        <taxon>Alicyclobacillaceae</taxon>
        <taxon>Sulfoacidibacillus</taxon>
    </lineage>
</organism>
<evidence type="ECO:0000256" key="12">
    <source>
        <dbReference type="ARBA" id="ARBA00022741"/>
    </source>
</evidence>
<feature type="active site" description="GMP-histidine intermediate" evidence="18">
    <location>
        <position position="51"/>
    </location>
</feature>
<sequence>MHLVIGGARSGKTAYAERVALATAERLQVPVTYIATGIALDAEMEARIARHQEARAREFLLCEFPRHLHENLAALDEREHGVLLIDCLSTYLGTLSYDLGDTSSEAMLFDAGMQLIEEIKRYPFPVVVVTTEVGMGIVPLYESARVYRDALGRVNAHFAEMATDVTWLMSGIALALKRNGDLSPCCEIWPMPR</sequence>
<comment type="pathway">
    <text evidence="6">Cofactor biosynthesis; adenosylcobalamin biosynthesis; adenosylcobalamin from cob(II)yrinate a,c-diamide: step 5/7.</text>
</comment>
<feature type="binding site" evidence="19">
    <location>
        <begin position="35"/>
        <end position="37"/>
    </location>
    <ligand>
        <name>GTP</name>
        <dbReference type="ChEBI" id="CHEBI:37565"/>
    </ligand>
</feature>
<comment type="catalytic activity">
    <reaction evidence="2">
        <text>adenosylcob(III)inamide phosphate + GTP + H(+) = adenosylcob(III)inamide-GDP + diphosphate</text>
        <dbReference type="Rhea" id="RHEA:22712"/>
        <dbReference type="ChEBI" id="CHEBI:15378"/>
        <dbReference type="ChEBI" id="CHEBI:33019"/>
        <dbReference type="ChEBI" id="CHEBI:37565"/>
        <dbReference type="ChEBI" id="CHEBI:58502"/>
        <dbReference type="ChEBI" id="CHEBI:60487"/>
        <dbReference type="EC" id="2.7.7.62"/>
    </reaction>
</comment>
<name>A0A2U3D8K5_SULT2</name>
<dbReference type="InterPro" id="IPR027417">
    <property type="entry name" value="P-loop_NTPase"/>
</dbReference>
<keyword evidence="13" id="KW-0418">Kinase</keyword>
<keyword evidence="11" id="KW-0808">Transferase</keyword>
<evidence type="ECO:0000256" key="2">
    <source>
        <dbReference type="ARBA" id="ARBA00000711"/>
    </source>
</evidence>
<dbReference type="GO" id="GO:0008820">
    <property type="term" value="F:cobinamide phosphate guanylyltransferase activity"/>
    <property type="evidence" value="ECO:0007669"/>
    <property type="project" value="UniProtKB-EC"/>
</dbReference>
<evidence type="ECO:0000313" key="21">
    <source>
        <dbReference type="Proteomes" id="UP000245380"/>
    </source>
</evidence>
<dbReference type="EMBL" id="MPDK01000010">
    <property type="protein sequence ID" value="PWI57607.1"/>
    <property type="molecule type" value="Genomic_DNA"/>
</dbReference>
<dbReference type="InterPro" id="IPR003203">
    <property type="entry name" value="CobU/CobP"/>
</dbReference>
<dbReference type="EC" id="2.7.7.62" evidence="9"/>
<proteinExistence type="inferred from homology"/>
<evidence type="ECO:0000256" key="13">
    <source>
        <dbReference type="ARBA" id="ARBA00022777"/>
    </source>
</evidence>
<comment type="similarity">
    <text evidence="7">Belongs to the CobU/CobP family.</text>
</comment>